<feature type="domain" description="Nitrite/sulphite reductase 4Fe-4S" evidence="13">
    <location>
        <begin position="122"/>
        <end position="277"/>
    </location>
</feature>
<evidence type="ECO:0000259" key="14">
    <source>
        <dbReference type="Pfam" id="PF03460"/>
    </source>
</evidence>
<dbReference type="InterPro" id="IPR005117">
    <property type="entry name" value="NiRdtase/SiRdtase_haem-b_fer"/>
</dbReference>
<evidence type="ECO:0000256" key="2">
    <source>
        <dbReference type="ARBA" id="ARBA00010429"/>
    </source>
</evidence>
<feature type="compositionally biased region" description="Basic and acidic residues" evidence="12">
    <location>
        <begin position="540"/>
        <end position="551"/>
    </location>
</feature>
<evidence type="ECO:0000256" key="9">
    <source>
        <dbReference type="ARBA" id="ARBA00023004"/>
    </source>
</evidence>
<comment type="caution">
    <text evidence="15">The sequence shown here is derived from an EMBL/GenBank/DDBJ whole genome shotgun (WGS) entry which is preliminary data.</text>
</comment>
<keyword evidence="4" id="KW-0004">4Fe-4S</keyword>
<dbReference type="PROSITE" id="PS00365">
    <property type="entry name" value="NIR_SIR"/>
    <property type="match status" value="1"/>
</dbReference>
<keyword evidence="5" id="KW-0349">Heme</keyword>
<dbReference type="Gene3D" id="3.90.480.20">
    <property type="match status" value="1"/>
</dbReference>
<dbReference type="EC" id="1.8.7.1" evidence="3"/>
<evidence type="ECO:0000313" key="16">
    <source>
        <dbReference type="Proteomes" id="UP001147653"/>
    </source>
</evidence>
<evidence type="ECO:0000256" key="10">
    <source>
        <dbReference type="ARBA" id="ARBA00023014"/>
    </source>
</evidence>
<keyword evidence="8" id="KW-0560">Oxidoreductase</keyword>
<keyword evidence="10" id="KW-0411">Iron-sulfur</keyword>
<evidence type="ECO:0000256" key="6">
    <source>
        <dbReference type="ARBA" id="ARBA00022723"/>
    </source>
</evidence>
<evidence type="ECO:0000256" key="8">
    <source>
        <dbReference type="ARBA" id="ARBA00023002"/>
    </source>
</evidence>
<reference evidence="15" key="1">
    <citation type="submission" date="2022-10" db="EMBL/GenBank/DDBJ databases">
        <title>The WGS of Solirubrobacter phytolaccae KCTC 29190.</title>
        <authorList>
            <person name="Jiang Z."/>
        </authorList>
    </citation>
    <scope>NUCLEOTIDE SEQUENCE</scope>
    <source>
        <strain evidence="15">KCTC 29190</strain>
    </source>
</reference>
<dbReference type="GO" id="GO:0046872">
    <property type="term" value="F:metal ion binding"/>
    <property type="evidence" value="ECO:0007669"/>
    <property type="project" value="UniProtKB-KW"/>
</dbReference>
<dbReference type="PRINTS" id="PR00397">
    <property type="entry name" value="SIROHAEM"/>
</dbReference>
<gene>
    <name evidence="15" type="ORF">OJ997_12945</name>
</gene>
<evidence type="ECO:0000313" key="15">
    <source>
        <dbReference type="EMBL" id="MDA0181207.1"/>
    </source>
</evidence>
<feature type="domain" description="Nitrite/sulphite reductase 4Fe-4S" evidence="13">
    <location>
        <begin position="377"/>
        <end position="497"/>
    </location>
</feature>
<dbReference type="GO" id="GO:0020037">
    <property type="term" value="F:heme binding"/>
    <property type="evidence" value="ECO:0007669"/>
    <property type="project" value="InterPro"/>
</dbReference>
<keyword evidence="7" id="KW-0883">Thioether bond</keyword>
<evidence type="ECO:0000256" key="4">
    <source>
        <dbReference type="ARBA" id="ARBA00022485"/>
    </source>
</evidence>
<evidence type="ECO:0000256" key="11">
    <source>
        <dbReference type="ARBA" id="ARBA00049518"/>
    </source>
</evidence>
<dbReference type="RefSeq" id="WP_270025517.1">
    <property type="nucleotide sequence ID" value="NZ_JAPDDP010000019.1"/>
</dbReference>
<keyword evidence="6" id="KW-0479">Metal-binding</keyword>
<dbReference type="PANTHER" id="PTHR32439:SF0">
    <property type="entry name" value="FERREDOXIN--NITRITE REDUCTASE, CHLOROPLASTIC"/>
    <property type="match status" value="1"/>
</dbReference>
<evidence type="ECO:0000256" key="7">
    <source>
        <dbReference type="ARBA" id="ARBA00022784"/>
    </source>
</evidence>
<name>A0A9X3NAH9_9ACTN</name>
<dbReference type="Proteomes" id="UP001147653">
    <property type="component" value="Unassembled WGS sequence"/>
</dbReference>
<sequence>MSKIERIKAETDGLDVLPELLRAARDGWETLSPDHVGLLKWYGLYAHNTGDGHFMMRVKVVQGKLSLAQAETMAGIAEEFGRGVIDCTTRQCFQIHWIRLENIPDIFERLERVGMTTSGACGDITRNVVGCTLAGLAHDEIVDGYATAEAIHEHFLDNKLYSNLPRKYKISVTGCTEDCARGLINDIALSGVIAEDGTRGFNLRVGGGLSTQPRFARWMDVFVTPEEAPEVIEGMTGIFRDAEENRKARGKARLKFLVDRVGPEALREELEKRVGRPLRRGVPKPPGPGEDHIGVLPQADDAFRTVGLVVPVGRLRASQLQELADLARKYGAREDDALRLTHQQNVLLPWIPAEQVDALLLEPLIADLTPTPTLFQRGLQTCTGKEFCGLAKVYTKSRAVEISKFLDEHVRPNGHGEDFRLHFAGCSSSCAQHQIADVGIEGVLKKVDGEFVEAMDIRIGGRLGENPKFGDVVIKKVPNWELNDTLLRIFTLYETHHGDGETFRDFAGRTEPEWWTNELAPVEEDDARLTARVAASSRPEGSDSRAEGVRA</sequence>
<comment type="function">
    <text evidence="1">Catalyzes the reduction of sulfite to sulfide, a step in the biosynthesis of sulfur-containing amino acids and cofactors.</text>
</comment>
<comment type="similarity">
    <text evidence="2">Belongs to the nitrite and sulfite reductase 4Fe-4S domain family.</text>
</comment>
<keyword evidence="9" id="KW-0408">Iron</keyword>
<evidence type="ECO:0000256" key="3">
    <source>
        <dbReference type="ARBA" id="ARBA00012353"/>
    </source>
</evidence>
<feature type="domain" description="Nitrite/Sulfite reductase ferredoxin-like" evidence="14">
    <location>
        <begin position="297"/>
        <end position="360"/>
    </location>
</feature>
<dbReference type="SUPFAM" id="SSF55124">
    <property type="entry name" value="Nitrite/Sulfite reductase N-terminal domain-like"/>
    <property type="match status" value="2"/>
</dbReference>
<accession>A0A9X3NAH9</accession>
<dbReference type="PANTHER" id="PTHR32439">
    <property type="entry name" value="FERREDOXIN--NITRITE REDUCTASE, CHLOROPLASTIC"/>
    <property type="match status" value="1"/>
</dbReference>
<protein>
    <recommendedName>
        <fullName evidence="3">assimilatory sulfite reductase (ferredoxin)</fullName>
        <ecNumber evidence="3">1.8.7.1</ecNumber>
    </recommendedName>
</protein>
<dbReference type="Pfam" id="PF03460">
    <property type="entry name" value="NIR_SIR_ferr"/>
    <property type="match status" value="2"/>
</dbReference>
<dbReference type="Pfam" id="PF01077">
    <property type="entry name" value="NIR_SIR"/>
    <property type="match status" value="2"/>
</dbReference>
<evidence type="ECO:0000256" key="5">
    <source>
        <dbReference type="ARBA" id="ARBA00022617"/>
    </source>
</evidence>
<dbReference type="InterPro" id="IPR006066">
    <property type="entry name" value="NO2/SO3_Rdtase_FeS/sirohaem_BS"/>
</dbReference>
<evidence type="ECO:0000256" key="12">
    <source>
        <dbReference type="SAM" id="MobiDB-lite"/>
    </source>
</evidence>
<dbReference type="AlphaFoldDB" id="A0A9X3NAH9"/>
<dbReference type="InterPro" id="IPR006067">
    <property type="entry name" value="NO2/SO3_Rdtase_4Fe4S_dom"/>
</dbReference>
<feature type="region of interest" description="Disordered" evidence="12">
    <location>
        <begin position="526"/>
        <end position="551"/>
    </location>
</feature>
<evidence type="ECO:0000259" key="13">
    <source>
        <dbReference type="Pfam" id="PF01077"/>
    </source>
</evidence>
<dbReference type="Gene3D" id="3.30.413.10">
    <property type="entry name" value="Sulfite Reductase Hemoprotein, domain 1"/>
    <property type="match status" value="2"/>
</dbReference>
<evidence type="ECO:0000256" key="1">
    <source>
        <dbReference type="ARBA" id="ARBA00003247"/>
    </source>
</evidence>
<proteinExistence type="inferred from homology"/>
<dbReference type="EMBL" id="JAPDDP010000019">
    <property type="protein sequence ID" value="MDA0181207.1"/>
    <property type="molecule type" value="Genomic_DNA"/>
</dbReference>
<feature type="domain" description="Nitrite/Sulfite reductase ferredoxin-like" evidence="14">
    <location>
        <begin position="47"/>
        <end position="112"/>
    </location>
</feature>
<comment type="catalytic activity">
    <reaction evidence="11">
        <text>hydrogen sulfide + 6 oxidized [2Fe-2S]-[ferredoxin] + 3 H2O = sulfite + 6 reduced [2Fe-2S]-[ferredoxin] + 7 H(+)</text>
        <dbReference type="Rhea" id="RHEA:23132"/>
        <dbReference type="Rhea" id="RHEA-COMP:10000"/>
        <dbReference type="Rhea" id="RHEA-COMP:10001"/>
        <dbReference type="ChEBI" id="CHEBI:15377"/>
        <dbReference type="ChEBI" id="CHEBI:15378"/>
        <dbReference type="ChEBI" id="CHEBI:17359"/>
        <dbReference type="ChEBI" id="CHEBI:29919"/>
        <dbReference type="ChEBI" id="CHEBI:33737"/>
        <dbReference type="ChEBI" id="CHEBI:33738"/>
        <dbReference type="EC" id="1.8.7.1"/>
    </reaction>
</comment>
<dbReference type="InterPro" id="IPR051329">
    <property type="entry name" value="NIR_SIR_4Fe-4S"/>
</dbReference>
<dbReference type="InterPro" id="IPR036136">
    <property type="entry name" value="Nit/Sulf_reduc_fer-like_dom_sf"/>
</dbReference>
<organism evidence="15 16">
    <name type="scientific">Solirubrobacter phytolaccae</name>
    <dbReference type="NCBI Taxonomy" id="1404360"/>
    <lineage>
        <taxon>Bacteria</taxon>
        <taxon>Bacillati</taxon>
        <taxon>Actinomycetota</taxon>
        <taxon>Thermoleophilia</taxon>
        <taxon>Solirubrobacterales</taxon>
        <taxon>Solirubrobacteraceae</taxon>
        <taxon>Solirubrobacter</taxon>
    </lineage>
</organism>
<keyword evidence="16" id="KW-1185">Reference proteome</keyword>
<dbReference type="InterPro" id="IPR045854">
    <property type="entry name" value="NO2/SO3_Rdtase_4Fe4S_sf"/>
</dbReference>
<dbReference type="SUPFAM" id="SSF56014">
    <property type="entry name" value="Nitrite and sulphite reductase 4Fe-4S domain-like"/>
    <property type="match status" value="2"/>
</dbReference>
<dbReference type="GO" id="GO:0051539">
    <property type="term" value="F:4 iron, 4 sulfur cluster binding"/>
    <property type="evidence" value="ECO:0007669"/>
    <property type="project" value="UniProtKB-KW"/>
</dbReference>
<dbReference type="GO" id="GO:0050311">
    <property type="term" value="F:sulfite reductase (ferredoxin) activity"/>
    <property type="evidence" value="ECO:0007669"/>
    <property type="project" value="UniProtKB-EC"/>
</dbReference>